<evidence type="ECO:0000313" key="1">
    <source>
        <dbReference type="EMBL" id="MFD1178852.1"/>
    </source>
</evidence>
<dbReference type="Proteomes" id="UP001597262">
    <property type="component" value="Unassembled WGS sequence"/>
</dbReference>
<keyword evidence="2" id="KW-1185">Reference proteome</keyword>
<dbReference type="RefSeq" id="WP_379321290.1">
    <property type="nucleotide sequence ID" value="NZ_JBHTLM010000021.1"/>
</dbReference>
<evidence type="ECO:0000313" key="2">
    <source>
        <dbReference type="Proteomes" id="UP001597262"/>
    </source>
</evidence>
<proteinExistence type="predicted"/>
<organism evidence="1 2">
    <name type="scientific">Paenibacillus puldeungensis</name>
    <dbReference type="NCBI Taxonomy" id="696536"/>
    <lineage>
        <taxon>Bacteria</taxon>
        <taxon>Bacillati</taxon>
        <taxon>Bacillota</taxon>
        <taxon>Bacilli</taxon>
        <taxon>Bacillales</taxon>
        <taxon>Paenibacillaceae</taxon>
        <taxon>Paenibacillus</taxon>
    </lineage>
</organism>
<dbReference type="EMBL" id="JBHTLM010000021">
    <property type="protein sequence ID" value="MFD1178852.1"/>
    <property type="molecule type" value="Genomic_DNA"/>
</dbReference>
<gene>
    <name evidence="1" type="ORF">ACFQ3W_21475</name>
</gene>
<reference evidence="2" key="1">
    <citation type="journal article" date="2019" name="Int. J. Syst. Evol. Microbiol.">
        <title>The Global Catalogue of Microorganisms (GCM) 10K type strain sequencing project: providing services to taxonomists for standard genome sequencing and annotation.</title>
        <authorList>
            <consortium name="The Broad Institute Genomics Platform"/>
            <consortium name="The Broad Institute Genome Sequencing Center for Infectious Disease"/>
            <person name="Wu L."/>
            <person name="Ma J."/>
        </authorList>
    </citation>
    <scope>NUCLEOTIDE SEQUENCE [LARGE SCALE GENOMIC DNA]</scope>
    <source>
        <strain evidence="2">CCUG 59189</strain>
    </source>
</reference>
<name>A0ABW3S242_9BACL</name>
<comment type="caution">
    <text evidence="1">The sequence shown here is derived from an EMBL/GenBank/DDBJ whole genome shotgun (WGS) entry which is preliminary data.</text>
</comment>
<protein>
    <recommendedName>
        <fullName evidence="3">N-acetyltransferase domain-containing protein</fullName>
    </recommendedName>
</protein>
<evidence type="ECO:0008006" key="3">
    <source>
        <dbReference type="Google" id="ProtNLM"/>
    </source>
</evidence>
<accession>A0ABW3S242</accession>
<sequence>MNYKDMGKYDAVRHLYEKSYEFRFCKINEIDKVEKFIDNYWQKGHIFTKSKELLDWQHLDVENERYNFVLAIHKKTGEIHALVGFIMSNLYDREIAKPIRWGAIWKIREDVGAKGLGIAVKWFFEQNASAPYIGGVGLSNDSKRINKKLGEKIGVLNHFYILNANRTHYKLIENCENVFFPQVSSRQSKYFAEVLKDKFERFEDYYQWIPPFKSPKYYVNRYFNHPIYEYHFTEIRTVDEGGIACFVWRKAEHEGNSCIFIVDYIGNGKEMLGCYGEFQQLLISNNAEYISFYNYGFKEEYFYNAGFRNVKDSNIIVPMYFEPFVKKNVELDYHYYANDNEDNCEILFKGDADQDRPNQI</sequence>